<dbReference type="Proteomes" id="UP000050969">
    <property type="component" value="Unassembled WGS sequence"/>
</dbReference>
<feature type="transmembrane region" description="Helical" evidence="1">
    <location>
        <begin position="55"/>
        <end position="75"/>
    </location>
</feature>
<sequence length="140" mass="16069">MKNGYSYLHPDYWKRKLIHLLFVLPFVYWIDNMILLDMFGNGDNLNPNAGGMAKFLALMFTILTAYFYPFSLWWYKQSFIGRFLNNLMFIGGLLAIIGRILAVIFGGMLIAGVLAPIMGPLTFHKCRKKNMVIGDESDFV</sequence>
<keyword evidence="1" id="KW-0812">Transmembrane</keyword>
<evidence type="ECO:0000313" key="2">
    <source>
        <dbReference type="EMBL" id="KRO17171.1"/>
    </source>
</evidence>
<feature type="transmembrane region" description="Helical" evidence="1">
    <location>
        <begin position="17"/>
        <end position="35"/>
    </location>
</feature>
<keyword evidence="1" id="KW-1133">Transmembrane helix</keyword>
<dbReference type="AlphaFoldDB" id="A0A0R2N025"/>
<dbReference type="PATRIC" id="fig|1293598.4.peg.531"/>
<reference evidence="2 3" key="1">
    <citation type="journal article" date="2015" name="Genome Announc.">
        <title>Expanding the biotechnology potential of lactobacilli through comparative genomics of 213 strains and associated genera.</title>
        <authorList>
            <person name="Sun Z."/>
            <person name="Harris H.M."/>
            <person name="McCann A."/>
            <person name="Guo C."/>
            <person name="Argimon S."/>
            <person name="Zhang W."/>
            <person name="Yang X."/>
            <person name="Jeffery I.B."/>
            <person name="Cooney J.C."/>
            <person name="Kagawa T.F."/>
            <person name="Liu W."/>
            <person name="Song Y."/>
            <person name="Salvetti E."/>
            <person name="Wrobel A."/>
            <person name="Rasinkangas P."/>
            <person name="Parkhill J."/>
            <person name="Rea M.C."/>
            <person name="O'Sullivan O."/>
            <person name="Ritari J."/>
            <person name="Douillard F.P."/>
            <person name="Paul Ross R."/>
            <person name="Yang R."/>
            <person name="Briner A.E."/>
            <person name="Felis G.E."/>
            <person name="de Vos W.M."/>
            <person name="Barrangou R."/>
            <person name="Klaenhammer T.R."/>
            <person name="Caufield P.W."/>
            <person name="Cui Y."/>
            <person name="Zhang H."/>
            <person name="O'Toole P.W."/>
        </authorList>
    </citation>
    <scope>NUCLEOTIDE SEQUENCE [LARGE SCALE GENOMIC DNA]</scope>
    <source>
        <strain evidence="2 3">DSM 24301</strain>
    </source>
</reference>
<protein>
    <submittedName>
        <fullName evidence="2">Uncharacterized protein</fullName>
    </submittedName>
</protein>
<organism evidence="2 3">
    <name type="scientific">Lacticaseibacillus saniviri JCM 17471 = DSM 24301</name>
    <dbReference type="NCBI Taxonomy" id="1293598"/>
    <lineage>
        <taxon>Bacteria</taxon>
        <taxon>Bacillati</taxon>
        <taxon>Bacillota</taxon>
        <taxon>Bacilli</taxon>
        <taxon>Lactobacillales</taxon>
        <taxon>Lactobacillaceae</taxon>
        <taxon>Lacticaseibacillus</taxon>
    </lineage>
</organism>
<accession>A0A0R2N025</accession>
<keyword evidence="1" id="KW-0472">Membrane</keyword>
<comment type="caution">
    <text evidence="2">The sequence shown here is derived from an EMBL/GenBank/DDBJ whole genome shotgun (WGS) entry which is preliminary data.</text>
</comment>
<proteinExistence type="predicted"/>
<dbReference type="EMBL" id="JQCE01000021">
    <property type="protein sequence ID" value="KRO17171.1"/>
    <property type="molecule type" value="Genomic_DNA"/>
</dbReference>
<gene>
    <name evidence="2" type="ORF">IV56_GL000497</name>
</gene>
<name>A0A0R2N025_9LACO</name>
<feature type="transmembrane region" description="Helical" evidence="1">
    <location>
        <begin position="87"/>
        <end position="115"/>
    </location>
</feature>
<evidence type="ECO:0000313" key="3">
    <source>
        <dbReference type="Proteomes" id="UP000050969"/>
    </source>
</evidence>
<keyword evidence="3" id="KW-1185">Reference proteome</keyword>
<evidence type="ECO:0000256" key="1">
    <source>
        <dbReference type="SAM" id="Phobius"/>
    </source>
</evidence>